<dbReference type="EMBL" id="JACIJH010000023">
    <property type="protein sequence ID" value="MBB5708637.1"/>
    <property type="molecule type" value="Genomic_DNA"/>
</dbReference>
<evidence type="ECO:0000256" key="1">
    <source>
        <dbReference type="ARBA" id="ARBA00009437"/>
    </source>
</evidence>
<dbReference type="SUPFAM" id="SSF46785">
    <property type="entry name" value="Winged helix' DNA-binding domain"/>
    <property type="match status" value="1"/>
</dbReference>
<accession>A0A7W9B9R0</accession>
<dbReference type="PROSITE" id="PS50931">
    <property type="entry name" value="HTH_LYSR"/>
    <property type="match status" value="1"/>
</dbReference>
<dbReference type="InterPro" id="IPR000847">
    <property type="entry name" value="LysR_HTH_N"/>
</dbReference>
<evidence type="ECO:0000256" key="3">
    <source>
        <dbReference type="ARBA" id="ARBA00023125"/>
    </source>
</evidence>
<organism evidence="6 7">
    <name type="scientific">Sphingopyxis panaciterrulae</name>
    <dbReference type="NCBI Taxonomy" id="462372"/>
    <lineage>
        <taxon>Bacteria</taxon>
        <taxon>Pseudomonadati</taxon>
        <taxon>Pseudomonadota</taxon>
        <taxon>Alphaproteobacteria</taxon>
        <taxon>Sphingomonadales</taxon>
        <taxon>Sphingomonadaceae</taxon>
        <taxon>Sphingopyxis</taxon>
    </lineage>
</organism>
<dbReference type="Pfam" id="PF03466">
    <property type="entry name" value="LysR_substrate"/>
    <property type="match status" value="1"/>
</dbReference>
<evidence type="ECO:0000256" key="4">
    <source>
        <dbReference type="ARBA" id="ARBA00023163"/>
    </source>
</evidence>
<dbReference type="PANTHER" id="PTHR30419">
    <property type="entry name" value="HTH-TYPE TRANSCRIPTIONAL REGULATOR YBHD"/>
    <property type="match status" value="1"/>
</dbReference>
<dbReference type="GO" id="GO:0005829">
    <property type="term" value="C:cytosol"/>
    <property type="evidence" value="ECO:0007669"/>
    <property type="project" value="TreeGrafter"/>
</dbReference>
<dbReference type="PANTHER" id="PTHR30419:SF8">
    <property type="entry name" value="NITROGEN ASSIMILATION TRANSCRIPTIONAL ACTIVATOR-RELATED"/>
    <property type="match status" value="1"/>
</dbReference>
<evidence type="ECO:0000256" key="2">
    <source>
        <dbReference type="ARBA" id="ARBA00023015"/>
    </source>
</evidence>
<sequence length="314" mass="34374">MEMQHLHHFIVTARLGSVGKAAAELNLSQSGVSRSIRTLEDLLGLPLFKREARGVTLTEFGQQLLPRAQGIWNARARTLNEMMAYKAMKSGHVEIGLHSVFAYALAGGTLADFAKEHRNVDMTAVTRSDPELSRRLVKEELDFAFTLFVPGFRDPRLVYETLFVMPCSTYAGRGHPLADATNVDIETLAEWDWALAGSSALRDTFSAFFTERGIVPPGRLVQSSSIALLADMLSRNELLTVLPDPVAQAPLLAEHFVRIDAIETPASEPDGGLIYRPDIVRTPAVGALMDRFRLLAARIGTPPQPGLRASVTQG</sequence>
<gene>
    <name evidence="6" type="ORF">FHR21_004031</name>
</gene>
<dbReference type="Proteomes" id="UP000537161">
    <property type="component" value="Unassembled WGS sequence"/>
</dbReference>
<dbReference type="GO" id="GO:0003700">
    <property type="term" value="F:DNA-binding transcription factor activity"/>
    <property type="evidence" value="ECO:0007669"/>
    <property type="project" value="InterPro"/>
</dbReference>
<dbReference type="RefSeq" id="WP_184101551.1">
    <property type="nucleotide sequence ID" value="NZ_JACIJH010000023.1"/>
</dbReference>
<evidence type="ECO:0000313" key="6">
    <source>
        <dbReference type="EMBL" id="MBB5708637.1"/>
    </source>
</evidence>
<dbReference type="GO" id="GO:0003677">
    <property type="term" value="F:DNA binding"/>
    <property type="evidence" value="ECO:0007669"/>
    <property type="project" value="UniProtKB-KW"/>
</dbReference>
<dbReference type="InterPro" id="IPR036388">
    <property type="entry name" value="WH-like_DNA-bd_sf"/>
</dbReference>
<dbReference type="FunFam" id="1.10.10.10:FF:000001">
    <property type="entry name" value="LysR family transcriptional regulator"/>
    <property type="match status" value="1"/>
</dbReference>
<evidence type="ECO:0000259" key="5">
    <source>
        <dbReference type="PROSITE" id="PS50931"/>
    </source>
</evidence>
<reference evidence="6 7" key="1">
    <citation type="submission" date="2020-08" db="EMBL/GenBank/DDBJ databases">
        <title>Genomic Encyclopedia of Type Strains, Phase IV (KMG-IV): sequencing the most valuable type-strain genomes for metagenomic binning, comparative biology and taxonomic classification.</title>
        <authorList>
            <person name="Goeker M."/>
        </authorList>
    </citation>
    <scope>NUCLEOTIDE SEQUENCE [LARGE SCALE GENOMIC DNA]</scope>
    <source>
        <strain evidence="6 7">DSM 27163</strain>
    </source>
</reference>
<dbReference type="AlphaFoldDB" id="A0A7W9B9R0"/>
<keyword evidence="7" id="KW-1185">Reference proteome</keyword>
<proteinExistence type="inferred from homology"/>
<evidence type="ECO:0000313" key="7">
    <source>
        <dbReference type="Proteomes" id="UP000537161"/>
    </source>
</evidence>
<keyword evidence="2" id="KW-0805">Transcription regulation</keyword>
<dbReference type="InterPro" id="IPR036390">
    <property type="entry name" value="WH_DNA-bd_sf"/>
</dbReference>
<feature type="domain" description="HTH lysR-type" evidence="5">
    <location>
        <begin position="1"/>
        <end position="58"/>
    </location>
</feature>
<keyword evidence="4" id="KW-0804">Transcription</keyword>
<keyword evidence="3 6" id="KW-0238">DNA-binding</keyword>
<dbReference type="SUPFAM" id="SSF53850">
    <property type="entry name" value="Periplasmic binding protein-like II"/>
    <property type="match status" value="1"/>
</dbReference>
<dbReference type="InterPro" id="IPR005119">
    <property type="entry name" value="LysR_subst-bd"/>
</dbReference>
<dbReference type="Pfam" id="PF00126">
    <property type="entry name" value="HTH_1"/>
    <property type="match status" value="1"/>
</dbReference>
<dbReference type="Gene3D" id="1.10.10.10">
    <property type="entry name" value="Winged helix-like DNA-binding domain superfamily/Winged helix DNA-binding domain"/>
    <property type="match status" value="1"/>
</dbReference>
<dbReference type="InterPro" id="IPR050950">
    <property type="entry name" value="HTH-type_LysR_regulators"/>
</dbReference>
<dbReference type="Gene3D" id="3.40.190.290">
    <property type="match status" value="1"/>
</dbReference>
<comment type="similarity">
    <text evidence="1">Belongs to the LysR transcriptional regulatory family.</text>
</comment>
<dbReference type="PRINTS" id="PR00039">
    <property type="entry name" value="HTHLYSR"/>
</dbReference>
<name>A0A7W9B9R0_9SPHN</name>
<protein>
    <submittedName>
        <fullName evidence="6">DNA-binding transcriptional LysR family regulator</fullName>
    </submittedName>
</protein>
<comment type="caution">
    <text evidence="6">The sequence shown here is derived from an EMBL/GenBank/DDBJ whole genome shotgun (WGS) entry which is preliminary data.</text>
</comment>